<dbReference type="InterPro" id="IPR011042">
    <property type="entry name" value="6-blade_b-propeller_TolB-like"/>
</dbReference>
<dbReference type="EMBL" id="PGTM01000110">
    <property type="protein sequence ID" value="PJF35798.1"/>
    <property type="molecule type" value="Genomic_DNA"/>
</dbReference>
<protein>
    <recommendedName>
        <fullName evidence="3">Lipoprotein LpqB beta-propeller domain-containing protein</fullName>
    </recommendedName>
</protein>
<accession>A0A2M8PE34</accession>
<dbReference type="Gene3D" id="2.120.10.30">
    <property type="entry name" value="TolB, C-terminal domain"/>
    <property type="match status" value="1"/>
</dbReference>
<sequence length="396" mass="42703">AYDDNLVLHLGSDASGMQAIYPLGSGQALELGENNGLACSLRDRMQLSADGNLFGILSYSADVTRGPFAIGTLRVLELPTLAERTRLENVSSFTFEDRNVAAVQFFADSRGEVPSADVSFWNGERAQRLVSELPASEGCTFVSSTIRNVGESFFIAFGERCSGRPSQWRVVRVTRNGAYVDIGKGNSGGAFLTFSALNQLHIISPTEALLVYPNGLDASVANVARLSLETGELKPVLNAVIVERHPPDSPRRFLFNADSSWLAMVTRSGNGDEQLYLYAIDRAEAPLPISAAGRGARILAAAWSADGTRLFYTTSGVAEALYSVSTSDLRPRLIARGRFQGLAITPEGDLAVLSKQVQDGRNLLNHLVLIETADGNERIVVQGQRDEAALQPLAIR</sequence>
<evidence type="ECO:0000313" key="2">
    <source>
        <dbReference type="Proteomes" id="UP000229681"/>
    </source>
</evidence>
<feature type="non-terminal residue" evidence="1">
    <location>
        <position position="1"/>
    </location>
</feature>
<dbReference type="AlphaFoldDB" id="A0A2M8PE34"/>
<name>A0A2M8PE34_9CHLR</name>
<gene>
    <name evidence="1" type="ORF">CUN49_08780</name>
</gene>
<comment type="caution">
    <text evidence="1">The sequence shown here is derived from an EMBL/GenBank/DDBJ whole genome shotgun (WGS) entry which is preliminary data.</text>
</comment>
<dbReference type="Proteomes" id="UP000229681">
    <property type="component" value="Unassembled WGS sequence"/>
</dbReference>
<organism evidence="1 2">
    <name type="scientific">Candidatus Thermofonsia Clade 1 bacterium</name>
    <dbReference type="NCBI Taxonomy" id="2364210"/>
    <lineage>
        <taxon>Bacteria</taxon>
        <taxon>Bacillati</taxon>
        <taxon>Chloroflexota</taxon>
        <taxon>Candidatus Thermofontia</taxon>
        <taxon>Candidatus Thermofonsia Clade 1</taxon>
    </lineage>
</organism>
<evidence type="ECO:0008006" key="3">
    <source>
        <dbReference type="Google" id="ProtNLM"/>
    </source>
</evidence>
<reference evidence="1 2" key="1">
    <citation type="submission" date="2017-11" db="EMBL/GenBank/DDBJ databases">
        <title>Evolution of Phototrophy in the Chloroflexi Phylum Driven by Horizontal Gene Transfer.</title>
        <authorList>
            <person name="Ward L.M."/>
            <person name="Hemp J."/>
            <person name="Shih P.M."/>
            <person name="Mcglynn S.E."/>
            <person name="Fischer W."/>
        </authorList>
    </citation>
    <scope>NUCLEOTIDE SEQUENCE [LARGE SCALE GENOMIC DNA]</scope>
    <source>
        <strain evidence="1">JP3_13</strain>
    </source>
</reference>
<proteinExistence type="predicted"/>
<dbReference type="SUPFAM" id="SSF82171">
    <property type="entry name" value="DPP6 N-terminal domain-like"/>
    <property type="match status" value="1"/>
</dbReference>
<evidence type="ECO:0000313" key="1">
    <source>
        <dbReference type="EMBL" id="PJF35798.1"/>
    </source>
</evidence>